<organism evidence="2 3">
    <name type="scientific">Luteibacter yeojuensis</name>
    <dbReference type="NCBI Taxonomy" id="345309"/>
    <lineage>
        <taxon>Bacteria</taxon>
        <taxon>Pseudomonadati</taxon>
        <taxon>Pseudomonadota</taxon>
        <taxon>Gammaproteobacteria</taxon>
        <taxon>Lysobacterales</taxon>
        <taxon>Rhodanobacteraceae</taxon>
        <taxon>Luteibacter</taxon>
    </lineage>
</organism>
<proteinExistence type="predicted"/>
<dbReference type="Proteomes" id="UP000033651">
    <property type="component" value="Unassembled WGS sequence"/>
</dbReference>
<dbReference type="SUPFAM" id="SSF56601">
    <property type="entry name" value="beta-lactamase/transpeptidase-like"/>
    <property type="match status" value="1"/>
</dbReference>
<sequence length="386" mass="41740">MLLAGCATVPHARRTDVLFWNQPQREANFRAMQAQYASNSVRHGTAHPLPAGVPLTPAFDDGTTLDAYMAEHHVAGVMVLQDGKVRLERYGLGADPNTRWTSFSVAKSFTSTLVGAALRDGAIHSLDDKVTRYIPELGAGAYRDVTVRQLLTMTSGVRWNEDYADPRSDVAQMYEGHRIAGQPLLVTYMAPLPREYAPGATWVYKTGETDLIGILVTRATGKSLAAYLSEKIWRPYGMANDALWLKDDVDGTEAGGSGVSATLGDYARLGQFLLDGGVAAGHAVLAEGWLADATKKHADIGVPGRGYGYQWWTWDNGAFAGIGIFGQLLYVDPARRLVIVQLAAWPVATDDAQAKARAAFVQAITTAADHPHPPVGARPRAMRPLQ</sequence>
<gene>
    <name evidence="2" type="ORF">VI08_07385</name>
</gene>
<dbReference type="InterPro" id="IPR001466">
    <property type="entry name" value="Beta-lactam-related"/>
</dbReference>
<comment type="caution">
    <text evidence="2">The sequence shown here is derived from an EMBL/GenBank/DDBJ whole genome shotgun (WGS) entry which is preliminary data.</text>
</comment>
<dbReference type="InterPro" id="IPR012338">
    <property type="entry name" value="Beta-lactam/transpept-like"/>
</dbReference>
<name>A0A0F3L0H3_9GAMM</name>
<evidence type="ECO:0000259" key="1">
    <source>
        <dbReference type="Pfam" id="PF00144"/>
    </source>
</evidence>
<feature type="domain" description="Beta-lactamase-related" evidence="1">
    <location>
        <begin position="65"/>
        <end position="361"/>
    </location>
</feature>
<evidence type="ECO:0000313" key="3">
    <source>
        <dbReference type="Proteomes" id="UP000033651"/>
    </source>
</evidence>
<protein>
    <submittedName>
        <fullName evidence="2">Beta-lactamase</fullName>
    </submittedName>
</protein>
<dbReference type="Pfam" id="PF00144">
    <property type="entry name" value="Beta-lactamase"/>
    <property type="match status" value="1"/>
</dbReference>
<dbReference type="InterPro" id="IPR050789">
    <property type="entry name" value="Diverse_Enzym_Activities"/>
</dbReference>
<dbReference type="PANTHER" id="PTHR43283:SF14">
    <property type="entry name" value="BLL8153 PROTEIN"/>
    <property type="match status" value="1"/>
</dbReference>
<dbReference type="PATRIC" id="fig|345309.4.peg.682"/>
<dbReference type="Gene3D" id="3.40.710.10">
    <property type="entry name" value="DD-peptidase/beta-lactamase superfamily"/>
    <property type="match status" value="1"/>
</dbReference>
<evidence type="ECO:0000313" key="2">
    <source>
        <dbReference type="EMBL" id="KJV35859.1"/>
    </source>
</evidence>
<keyword evidence="3" id="KW-1185">Reference proteome</keyword>
<reference evidence="2 3" key="1">
    <citation type="submission" date="2015-03" db="EMBL/GenBank/DDBJ databases">
        <title>Draft genome sequence of Luteibacter yeojuensis strain SU11.</title>
        <authorList>
            <person name="Sulaiman J."/>
            <person name="Priya K."/>
            <person name="Chan K.-G."/>
        </authorList>
    </citation>
    <scope>NUCLEOTIDE SEQUENCE [LARGE SCALE GENOMIC DNA]</scope>
    <source>
        <strain evidence="2 3">SU11</strain>
    </source>
</reference>
<accession>A0A0F3L0H3</accession>
<dbReference type="PANTHER" id="PTHR43283">
    <property type="entry name" value="BETA-LACTAMASE-RELATED"/>
    <property type="match status" value="1"/>
</dbReference>
<dbReference type="AlphaFoldDB" id="A0A0F3L0H3"/>
<dbReference type="EMBL" id="JZRB01000014">
    <property type="protein sequence ID" value="KJV35859.1"/>
    <property type="molecule type" value="Genomic_DNA"/>
</dbReference>